<feature type="region of interest" description="Disordered" evidence="1">
    <location>
        <begin position="1"/>
        <end position="60"/>
    </location>
</feature>
<dbReference type="EMBL" id="JAPQKH010000006">
    <property type="protein sequence ID" value="KAJ5094562.1"/>
    <property type="molecule type" value="Genomic_DNA"/>
</dbReference>
<comment type="caution">
    <text evidence="2">The sequence shown here is derived from an EMBL/GenBank/DDBJ whole genome shotgun (WGS) entry which is preliminary data.</text>
</comment>
<evidence type="ECO:0000313" key="2">
    <source>
        <dbReference type="EMBL" id="KAJ5094562.1"/>
    </source>
</evidence>
<evidence type="ECO:0008006" key="4">
    <source>
        <dbReference type="Google" id="ProtNLM"/>
    </source>
</evidence>
<feature type="compositionally biased region" description="Acidic residues" evidence="1">
    <location>
        <begin position="49"/>
        <end position="60"/>
    </location>
</feature>
<evidence type="ECO:0000313" key="3">
    <source>
        <dbReference type="Proteomes" id="UP001149165"/>
    </source>
</evidence>
<sequence length="397" mass="44186">MLHSRLRPLPRRNRTPAIIPALASAPQDSKPELETEKETGAGAQKQQQEDNDDDESSDDAEDLFGAFLPHLFPDDAPSFHGDPGQHLLYSSPRYGELEIMVPSYPENQKRSNTDSSSVATVKQKSDEEVNNAEVGRKLFAHFLWSSGMVVAEGLELADTDAVDPLNDDEEYIVDSDALAEAREVWSVRGETVLELGAGAALPSLICALANAYSVTITDHPSSPALKGAIQFNMAHNLHNDNNASTNTNTNTNNSNTNTDTDTNIKPTQLSIHPHEWGNISDPFAMANKGKFTRIIAADCYWMMTQHENLCTSLDWFLAPEGKVWVVSSFHTGRAVVGHFFDTAVEFGFVIERIWERDLVKRDCGRERRRSWRDDGYGDEEGGLERRRWCVVAVLKRG</sequence>
<dbReference type="SUPFAM" id="SSF53335">
    <property type="entry name" value="S-adenosyl-L-methionine-dependent methyltransferases"/>
    <property type="match status" value="1"/>
</dbReference>
<protein>
    <recommendedName>
        <fullName evidence="4">Nicotinamide N-methyltransferase</fullName>
    </recommendedName>
</protein>
<gene>
    <name evidence="2" type="ORF">N7456_010423</name>
</gene>
<dbReference type="InterPro" id="IPR019410">
    <property type="entry name" value="Methyltransf_16"/>
</dbReference>
<feature type="region of interest" description="Disordered" evidence="1">
    <location>
        <begin position="239"/>
        <end position="263"/>
    </location>
</feature>
<dbReference type="OrthoDB" id="2106152at2759"/>
<evidence type="ECO:0000256" key="1">
    <source>
        <dbReference type="SAM" id="MobiDB-lite"/>
    </source>
</evidence>
<reference evidence="2" key="1">
    <citation type="submission" date="2022-11" db="EMBL/GenBank/DDBJ databases">
        <authorList>
            <person name="Petersen C."/>
        </authorList>
    </citation>
    <scope>NUCLEOTIDE SEQUENCE</scope>
    <source>
        <strain evidence="2">IBT 30069</strain>
    </source>
</reference>
<feature type="region of interest" description="Disordered" evidence="1">
    <location>
        <begin position="104"/>
        <end position="124"/>
    </location>
</feature>
<feature type="compositionally biased region" description="Basic and acidic residues" evidence="1">
    <location>
        <begin position="29"/>
        <end position="39"/>
    </location>
</feature>
<dbReference type="GO" id="GO:0005737">
    <property type="term" value="C:cytoplasm"/>
    <property type="evidence" value="ECO:0007669"/>
    <property type="project" value="TreeGrafter"/>
</dbReference>
<dbReference type="InterPro" id="IPR029063">
    <property type="entry name" value="SAM-dependent_MTases_sf"/>
</dbReference>
<dbReference type="Proteomes" id="UP001149165">
    <property type="component" value="Unassembled WGS sequence"/>
</dbReference>
<dbReference type="PANTHER" id="PTHR14614:SF104">
    <property type="entry name" value="N-METHYLTRANSFERASE, PUTATIVE (AFU_ORTHOLOGUE AFUA_1G17750)-RELATED"/>
    <property type="match status" value="1"/>
</dbReference>
<reference evidence="2" key="2">
    <citation type="journal article" date="2023" name="IMA Fungus">
        <title>Comparative genomic study of the Penicillium genus elucidates a diverse pangenome and 15 lateral gene transfer events.</title>
        <authorList>
            <person name="Petersen C."/>
            <person name="Sorensen T."/>
            <person name="Nielsen M.R."/>
            <person name="Sondergaard T.E."/>
            <person name="Sorensen J.L."/>
            <person name="Fitzpatrick D.A."/>
            <person name="Frisvad J.C."/>
            <person name="Nielsen K.L."/>
        </authorList>
    </citation>
    <scope>NUCLEOTIDE SEQUENCE</scope>
    <source>
        <strain evidence="2">IBT 30069</strain>
    </source>
</reference>
<accession>A0A9W9K722</accession>
<feature type="compositionally biased region" description="Polar residues" evidence="1">
    <location>
        <begin position="113"/>
        <end position="122"/>
    </location>
</feature>
<dbReference type="Gene3D" id="3.40.50.150">
    <property type="entry name" value="Vaccinia Virus protein VP39"/>
    <property type="match status" value="1"/>
</dbReference>
<dbReference type="AlphaFoldDB" id="A0A9W9K722"/>
<keyword evidence="3" id="KW-1185">Reference proteome</keyword>
<dbReference type="GO" id="GO:0008757">
    <property type="term" value="F:S-adenosylmethionine-dependent methyltransferase activity"/>
    <property type="evidence" value="ECO:0007669"/>
    <property type="project" value="UniProtKB-ARBA"/>
</dbReference>
<dbReference type="PANTHER" id="PTHR14614">
    <property type="entry name" value="HEPATOCELLULAR CARCINOMA-ASSOCIATED ANTIGEN"/>
    <property type="match status" value="1"/>
</dbReference>
<organism evidence="2 3">
    <name type="scientific">Penicillium angulare</name>
    <dbReference type="NCBI Taxonomy" id="116970"/>
    <lineage>
        <taxon>Eukaryota</taxon>
        <taxon>Fungi</taxon>
        <taxon>Dikarya</taxon>
        <taxon>Ascomycota</taxon>
        <taxon>Pezizomycotina</taxon>
        <taxon>Eurotiomycetes</taxon>
        <taxon>Eurotiomycetidae</taxon>
        <taxon>Eurotiales</taxon>
        <taxon>Aspergillaceae</taxon>
        <taxon>Penicillium</taxon>
    </lineage>
</organism>
<name>A0A9W9K722_9EURO</name>
<feature type="compositionally biased region" description="Basic residues" evidence="1">
    <location>
        <begin position="1"/>
        <end position="14"/>
    </location>
</feature>
<proteinExistence type="predicted"/>